<sequence>MAEEMTLKDDEIVNFWENTQNLIDEEYERRRKTEPDEEGLLLLSIVMKYCGNPNEEEYDE</sequence>
<dbReference type="GeneID" id="42858644"/>
<evidence type="ECO:0000313" key="3">
    <source>
        <dbReference type="Proteomes" id="UP000032483"/>
    </source>
</evidence>
<dbReference type="EMBL" id="JXXK01000058">
    <property type="protein sequence ID" value="KJF38261.1"/>
    <property type="molecule type" value="Genomic_DNA"/>
</dbReference>
<dbReference type="EMBL" id="WMZU01000076">
    <property type="protein sequence ID" value="MTS29375.1"/>
    <property type="molecule type" value="Genomic_DNA"/>
</dbReference>
<keyword evidence="3" id="KW-1185">Reference proteome</keyword>
<reference evidence="2 4" key="2">
    <citation type="journal article" date="2019" name="Nat. Med.">
        <title>A library of human gut bacterial isolates paired with longitudinal multiomics data enables mechanistic microbiome research.</title>
        <authorList>
            <person name="Poyet M."/>
            <person name="Groussin M."/>
            <person name="Gibbons S.M."/>
            <person name="Avila-Pacheco J."/>
            <person name="Jiang X."/>
            <person name="Kearney S.M."/>
            <person name="Perrotta A.R."/>
            <person name="Berdy B."/>
            <person name="Zhao S."/>
            <person name="Lieberman T.D."/>
            <person name="Swanson P.K."/>
            <person name="Smith M."/>
            <person name="Roesemann S."/>
            <person name="Alexander J.E."/>
            <person name="Rich S.A."/>
            <person name="Livny J."/>
            <person name="Vlamakis H."/>
            <person name="Clish C."/>
            <person name="Bullock K."/>
            <person name="Deik A."/>
            <person name="Scott J."/>
            <person name="Pierce K.A."/>
            <person name="Xavier R.J."/>
            <person name="Alm E.J."/>
        </authorList>
    </citation>
    <scope>NUCLEOTIDE SEQUENCE [LARGE SCALE GENOMIC DNA]</scope>
    <source>
        <strain evidence="2 4">BIOML-A4</strain>
    </source>
</reference>
<dbReference type="RefSeq" id="WP_040910142.1">
    <property type="nucleotide sequence ID" value="NZ_CATXDA010000136.1"/>
</dbReference>
<protein>
    <submittedName>
        <fullName evidence="1">Uncharacterized protein</fullName>
    </submittedName>
</protein>
<gene>
    <name evidence="2" type="ORF">GMD59_19215</name>
    <name evidence="1" type="ORF">TQ39_19125</name>
</gene>
<evidence type="ECO:0000313" key="1">
    <source>
        <dbReference type="EMBL" id="KJF38261.1"/>
    </source>
</evidence>
<name>A0A0D8IVG1_9FIRM</name>
<dbReference type="AlphaFoldDB" id="A0A0D8IVG1"/>
<comment type="caution">
    <text evidence="1">The sequence shown here is derived from an EMBL/GenBank/DDBJ whole genome shotgun (WGS) entry which is preliminary data.</text>
</comment>
<reference evidence="1" key="1">
    <citation type="submission" date="2015-02" db="EMBL/GenBank/DDBJ databases">
        <title>A novel member of the family Ruminococcaceae isolated from human feces.</title>
        <authorList>
            <person name="Shkoporov A.N."/>
            <person name="Chaplin A.V."/>
            <person name="Motuzova O.V."/>
            <person name="Kafarskaia L.I."/>
            <person name="Khokhlova E.V."/>
            <person name="Efimov B.A."/>
        </authorList>
    </citation>
    <scope>NUCLEOTIDE SEQUENCE [LARGE SCALE GENOMIC DNA]</scope>
    <source>
        <strain evidence="1">585-1</strain>
    </source>
</reference>
<dbReference type="Proteomes" id="UP000032483">
    <property type="component" value="Unassembled WGS sequence"/>
</dbReference>
<evidence type="ECO:0000313" key="2">
    <source>
        <dbReference type="EMBL" id="MTS29375.1"/>
    </source>
</evidence>
<proteinExistence type="predicted"/>
<evidence type="ECO:0000313" key="4">
    <source>
        <dbReference type="Proteomes" id="UP000472755"/>
    </source>
</evidence>
<organism evidence="1 3">
    <name type="scientific">Ruthenibacterium lactatiformans</name>
    <dbReference type="NCBI Taxonomy" id="1550024"/>
    <lineage>
        <taxon>Bacteria</taxon>
        <taxon>Bacillati</taxon>
        <taxon>Bacillota</taxon>
        <taxon>Clostridia</taxon>
        <taxon>Eubacteriales</taxon>
        <taxon>Oscillospiraceae</taxon>
        <taxon>Ruthenibacterium</taxon>
    </lineage>
</organism>
<dbReference type="Proteomes" id="UP000472755">
    <property type="component" value="Unassembled WGS sequence"/>
</dbReference>
<accession>A0A0D8IVG1</accession>